<name>A0ABX5FDS6_9BURK</name>
<organism evidence="2 3">
    <name type="scientific">Candidatus Pandoraea novymonadis</name>
    <dbReference type="NCBI Taxonomy" id="1808959"/>
    <lineage>
        <taxon>Bacteria</taxon>
        <taxon>Pseudomonadati</taxon>
        <taxon>Pseudomonadota</taxon>
        <taxon>Betaproteobacteria</taxon>
        <taxon>Burkholderiales</taxon>
        <taxon>Burkholderiaceae</taxon>
        <taxon>Pandoraea</taxon>
    </lineage>
</organism>
<keyword evidence="1" id="KW-0472">Membrane</keyword>
<evidence type="ECO:0000313" key="2">
    <source>
        <dbReference type="EMBL" id="PSB91618.1"/>
    </source>
</evidence>
<accession>A0ABX5FDS6</accession>
<evidence type="ECO:0000313" key="3">
    <source>
        <dbReference type="Proteomes" id="UP000242660"/>
    </source>
</evidence>
<keyword evidence="1" id="KW-1133">Transmembrane helix</keyword>
<reference evidence="2 3" key="1">
    <citation type="journal article" date="2017" name="Front. Microbiol.">
        <title>Genome of Ca. Pandoraea novymonadis, an Endosymbiotic Bacterium of the Trypanosomatid Novymonas esmeraldas.</title>
        <authorList>
            <person name="Kostygov A.Y."/>
            <person name="Butenko A."/>
            <person name="Nenarokova A."/>
            <person name="Tashyreva D."/>
            <person name="Flegontov P."/>
            <person name="Lukes J."/>
            <person name="Yurchenko V."/>
        </authorList>
    </citation>
    <scope>NUCLEOTIDE SEQUENCE [LARGE SCALE GENOMIC DNA]</scope>
    <source>
        <strain evidence="2 3">E262</strain>
    </source>
</reference>
<proteinExistence type="predicted"/>
<dbReference type="Proteomes" id="UP000242660">
    <property type="component" value="Unassembled WGS sequence"/>
</dbReference>
<evidence type="ECO:0000256" key="1">
    <source>
        <dbReference type="SAM" id="Phobius"/>
    </source>
</evidence>
<protein>
    <submittedName>
        <fullName evidence="2">Uncharacterized protein</fullName>
    </submittedName>
</protein>
<feature type="transmembrane region" description="Helical" evidence="1">
    <location>
        <begin position="20"/>
        <end position="39"/>
    </location>
</feature>
<dbReference type="EMBL" id="MUHY01000003">
    <property type="protein sequence ID" value="PSB91618.1"/>
    <property type="molecule type" value="Genomic_DNA"/>
</dbReference>
<sequence>MLVMKQDQSRRLFINRFRDFSWRLSKLFLLSVLQVWQFTVVTCGD</sequence>
<keyword evidence="1" id="KW-0812">Transmembrane</keyword>
<comment type="caution">
    <text evidence="2">The sequence shown here is derived from an EMBL/GenBank/DDBJ whole genome shotgun (WGS) entry which is preliminary data.</text>
</comment>
<gene>
    <name evidence="2" type="ORF">BZL35_00835</name>
</gene>
<keyword evidence="3" id="KW-1185">Reference proteome</keyword>